<evidence type="ECO:0000313" key="2">
    <source>
        <dbReference type="Proteomes" id="UP000178349"/>
    </source>
</evidence>
<gene>
    <name evidence="1" type="ORF">A2493_01195</name>
</gene>
<comment type="caution">
    <text evidence="1">The sequence shown here is derived from an EMBL/GenBank/DDBJ whole genome shotgun (WGS) entry which is preliminary data.</text>
</comment>
<proteinExistence type="predicted"/>
<name>A0A1F6NS16_9BACT</name>
<evidence type="ECO:0000313" key="1">
    <source>
        <dbReference type="EMBL" id="OGH86414.1"/>
    </source>
</evidence>
<reference evidence="1 2" key="1">
    <citation type="journal article" date="2016" name="Nat. Commun.">
        <title>Thousands of microbial genomes shed light on interconnected biogeochemical processes in an aquifer system.</title>
        <authorList>
            <person name="Anantharaman K."/>
            <person name="Brown C.T."/>
            <person name="Hug L.A."/>
            <person name="Sharon I."/>
            <person name="Castelle C.J."/>
            <person name="Probst A.J."/>
            <person name="Thomas B.C."/>
            <person name="Singh A."/>
            <person name="Wilkins M.J."/>
            <person name="Karaoz U."/>
            <person name="Brodie E.L."/>
            <person name="Williams K.H."/>
            <person name="Hubbard S.S."/>
            <person name="Banfield J.F."/>
        </authorList>
    </citation>
    <scope>NUCLEOTIDE SEQUENCE [LARGE SCALE GENOMIC DNA]</scope>
</reference>
<accession>A0A1F6NS16</accession>
<dbReference type="EMBL" id="MFQW01000020">
    <property type="protein sequence ID" value="OGH86414.1"/>
    <property type="molecule type" value="Genomic_DNA"/>
</dbReference>
<organism evidence="1 2">
    <name type="scientific">Candidatus Magasanikbacteria bacterium RIFOXYC12_FULL_33_11</name>
    <dbReference type="NCBI Taxonomy" id="1798701"/>
    <lineage>
        <taxon>Bacteria</taxon>
        <taxon>Candidatus Magasanikiibacteriota</taxon>
    </lineage>
</organism>
<dbReference type="Proteomes" id="UP000178349">
    <property type="component" value="Unassembled WGS sequence"/>
</dbReference>
<dbReference type="AlphaFoldDB" id="A0A1F6NS16"/>
<protein>
    <submittedName>
        <fullName evidence="1">Uncharacterized protein</fullName>
    </submittedName>
</protein>
<sequence>MNQEEQFIGYLKFFGPSVEEGKIDIEKIGNSLIALNKLFKKYTKTDESKKIELKLGGIKKNCTEVNIFFEQIVPVVQPIAKTASILLIAKSIGITELGKQFFGTIGQQLALKIFAKGKSIKKEKDLIEDGKIYVLLKNDLNEERKFLKEVYDSQKEFSTPLRDLIQLENLKEEKLEIGYYKESTAEKVGEIKVEQKDFFITEQEPTFEERFDEDFDESKAVQMKIIGQFVDYYGLAHKYHFSFQARKNQEEVGKQKILCKTDKLNISEIIDFLKPENQKNICISGQATLNKEGKVDKIMIEWINEDENFNPQQNNLFKQ</sequence>